<reference evidence="3" key="1">
    <citation type="submission" date="2022-12" db="EMBL/GenBank/DDBJ databases">
        <title>Draft genome assemblies for two species of Escallonia (Escalloniales).</title>
        <authorList>
            <person name="Chanderbali A."/>
            <person name="Dervinis C."/>
            <person name="Anghel I."/>
            <person name="Soltis D."/>
            <person name="Soltis P."/>
            <person name="Zapata F."/>
        </authorList>
    </citation>
    <scope>NUCLEOTIDE SEQUENCE</scope>
    <source>
        <strain evidence="3">UCBG64.0493</strain>
        <tissue evidence="3">Leaf</tissue>
    </source>
</reference>
<feature type="domain" description="Retrotransposon gag" evidence="2">
    <location>
        <begin position="137"/>
        <end position="200"/>
    </location>
</feature>
<evidence type="ECO:0000313" key="4">
    <source>
        <dbReference type="Proteomes" id="UP001188597"/>
    </source>
</evidence>
<organism evidence="3 4">
    <name type="scientific">Escallonia herrerae</name>
    <dbReference type="NCBI Taxonomy" id="1293975"/>
    <lineage>
        <taxon>Eukaryota</taxon>
        <taxon>Viridiplantae</taxon>
        <taxon>Streptophyta</taxon>
        <taxon>Embryophyta</taxon>
        <taxon>Tracheophyta</taxon>
        <taxon>Spermatophyta</taxon>
        <taxon>Magnoliopsida</taxon>
        <taxon>eudicotyledons</taxon>
        <taxon>Gunneridae</taxon>
        <taxon>Pentapetalae</taxon>
        <taxon>asterids</taxon>
        <taxon>campanulids</taxon>
        <taxon>Escalloniales</taxon>
        <taxon>Escalloniaceae</taxon>
        <taxon>Escallonia</taxon>
    </lineage>
</organism>
<comment type="caution">
    <text evidence="3">The sequence shown here is derived from an EMBL/GenBank/DDBJ whole genome shotgun (WGS) entry which is preliminary data.</text>
</comment>
<feature type="region of interest" description="Disordered" evidence="1">
    <location>
        <begin position="1"/>
        <end position="43"/>
    </location>
</feature>
<dbReference type="Pfam" id="PF03732">
    <property type="entry name" value="Retrotrans_gag"/>
    <property type="match status" value="1"/>
</dbReference>
<evidence type="ECO:0000259" key="2">
    <source>
        <dbReference type="Pfam" id="PF03732"/>
    </source>
</evidence>
<protein>
    <recommendedName>
        <fullName evidence="2">Retrotransposon gag domain-containing protein</fullName>
    </recommendedName>
</protein>
<evidence type="ECO:0000313" key="3">
    <source>
        <dbReference type="EMBL" id="KAK3012129.1"/>
    </source>
</evidence>
<evidence type="ECO:0000256" key="1">
    <source>
        <dbReference type="SAM" id="MobiDB-lite"/>
    </source>
</evidence>
<name>A0AA88VQP1_9ASTE</name>
<dbReference type="AlphaFoldDB" id="A0AA88VQP1"/>
<sequence>MNKLESKKSEESKSSDMDDVEEALKQADTNEHPDVSTSGGYKNKETKSIYSASLTIQQLQDMIASTIKAKNGGPSCDTLMHSKPYTKRTDNMRMPVGYQLPKFQQFDGKGNPRQHVIHFIETYNYVGTEGDLLVKQFIRSLKGNSFDWYTDLEPELINCWEEMEREFQNRFYSTRHSMSMIELTNTKQQKEEPIVDYINR</sequence>
<dbReference type="Proteomes" id="UP001188597">
    <property type="component" value="Unassembled WGS sequence"/>
</dbReference>
<dbReference type="EMBL" id="JAVXUP010001399">
    <property type="protein sequence ID" value="KAK3012129.1"/>
    <property type="molecule type" value="Genomic_DNA"/>
</dbReference>
<dbReference type="InterPro" id="IPR005162">
    <property type="entry name" value="Retrotrans_gag_dom"/>
</dbReference>
<dbReference type="PANTHER" id="PTHR33437">
    <property type="entry name" value="OS06G0361200 PROTEIN"/>
    <property type="match status" value="1"/>
</dbReference>
<keyword evidence="4" id="KW-1185">Reference proteome</keyword>
<gene>
    <name evidence="3" type="ORF">RJ639_012518</name>
</gene>
<dbReference type="PANTHER" id="PTHR33437:SF2">
    <property type="entry name" value="OS06G0361200 PROTEIN"/>
    <property type="match status" value="1"/>
</dbReference>
<feature type="compositionally biased region" description="Basic and acidic residues" evidence="1">
    <location>
        <begin position="1"/>
        <end position="34"/>
    </location>
</feature>
<accession>A0AA88VQP1</accession>
<proteinExistence type="predicted"/>